<evidence type="ECO:0000313" key="10">
    <source>
        <dbReference type="Proteomes" id="UP000290189"/>
    </source>
</evidence>
<keyword evidence="5" id="KW-0256">Endoplasmic reticulum</keyword>
<sequence>MIAVGSVSNATMDRGKKFRMARSGDHTHFNMKYFGRSRRTIRLTGGGGYQQCVVSADSAEAHASGALISAVDEDCHTFYPDTAAFQGPPPPFDPSKISSSTIAAPLTYSSWGTPMFIRYLRRANARTYIHSTHGRPLCDASLHSKGHLQLELLVSVPRLVWSSSFIQTVRCEFAVSQFDFGMATSVLTSTLVVLLWALSLTVLVLSPSVGFIPKPSSLQGDEVDDDGTAAAASTANNVLATTPTDTVVAMAAMIAISVLCSVLVVVLHQRHVFVLDTARRAIGGLVVGTGFMWVVVVVLGAALLDNILSTLLLSCLLASLTLLMPSLLFGLRIKDWQRALVLFKFQTSLERMTAFTTYATLFAAWCSSLALTLDWDRAWQTYPVPIGIAAVLSFAVTSSTMQIVHSILEVTERTRTGPKRE</sequence>
<feature type="transmembrane region" description="Helical" evidence="8">
    <location>
        <begin position="281"/>
        <end position="304"/>
    </location>
</feature>
<keyword evidence="6 8" id="KW-1133">Transmembrane helix</keyword>
<evidence type="ECO:0000313" key="9">
    <source>
        <dbReference type="EMBL" id="SPQ95373.1"/>
    </source>
</evidence>
<dbReference type="Pfam" id="PF06699">
    <property type="entry name" value="PIG-F"/>
    <property type="match status" value="1"/>
</dbReference>
<feature type="transmembrane region" description="Helical" evidence="8">
    <location>
        <begin position="352"/>
        <end position="373"/>
    </location>
</feature>
<dbReference type="GO" id="GO:0005789">
    <property type="term" value="C:endoplasmic reticulum membrane"/>
    <property type="evidence" value="ECO:0007669"/>
    <property type="project" value="UniProtKB-SubCell"/>
</dbReference>
<dbReference type="AlphaFoldDB" id="A0A3P3Y5B4"/>
<reference evidence="9 10" key="1">
    <citation type="submission" date="2018-03" db="EMBL/GenBank/DDBJ databases">
        <authorList>
            <person name="Fogelqvist J."/>
        </authorList>
    </citation>
    <scope>NUCLEOTIDE SEQUENCE [LARGE SCALE GENOMIC DNA]</scope>
</reference>
<evidence type="ECO:0000256" key="3">
    <source>
        <dbReference type="ARBA" id="ARBA00022502"/>
    </source>
</evidence>
<keyword evidence="9" id="KW-0496">Mitochondrion</keyword>
<comment type="subcellular location">
    <subcellularLocation>
        <location evidence="1">Endoplasmic reticulum membrane</location>
        <topology evidence="1">Multi-pass membrane protein</topology>
    </subcellularLocation>
</comment>
<comment type="pathway">
    <text evidence="2">Glycolipid biosynthesis; glycosylphosphatidylinositol-anchor biosynthesis.</text>
</comment>
<dbReference type="InterPro" id="IPR009580">
    <property type="entry name" value="GPI_biosynthesis_protein_Pig-F"/>
</dbReference>
<dbReference type="GO" id="GO:0006506">
    <property type="term" value="P:GPI anchor biosynthetic process"/>
    <property type="evidence" value="ECO:0007669"/>
    <property type="project" value="UniProtKB-UniPathway"/>
</dbReference>
<keyword evidence="4 8" id="KW-0812">Transmembrane</keyword>
<feature type="transmembrane region" description="Helical" evidence="8">
    <location>
        <begin position="186"/>
        <end position="206"/>
    </location>
</feature>
<evidence type="ECO:0000256" key="2">
    <source>
        <dbReference type="ARBA" id="ARBA00004687"/>
    </source>
</evidence>
<keyword evidence="7 8" id="KW-0472">Membrane</keyword>
<geneLocation type="mitochondrion" evidence="9"/>
<dbReference type="EMBL" id="OVEO01000004">
    <property type="protein sequence ID" value="SPQ95373.1"/>
    <property type="molecule type" value="Genomic_DNA"/>
</dbReference>
<dbReference type="Proteomes" id="UP000290189">
    <property type="component" value="Unassembled WGS sequence"/>
</dbReference>
<keyword evidence="3" id="KW-0337">GPI-anchor biosynthesis</keyword>
<feature type="transmembrane region" description="Helical" evidence="8">
    <location>
        <begin position="247"/>
        <end position="269"/>
    </location>
</feature>
<evidence type="ECO:0000256" key="7">
    <source>
        <dbReference type="ARBA" id="ARBA00023136"/>
    </source>
</evidence>
<feature type="transmembrane region" description="Helical" evidence="8">
    <location>
        <begin position="310"/>
        <end position="331"/>
    </location>
</feature>
<organism evidence="9 10">
    <name type="scientific">Plasmodiophora brassicae</name>
    <name type="common">Clubroot disease agent</name>
    <dbReference type="NCBI Taxonomy" id="37360"/>
    <lineage>
        <taxon>Eukaryota</taxon>
        <taxon>Sar</taxon>
        <taxon>Rhizaria</taxon>
        <taxon>Endomyxa</taxon>
        <taxon>Phytomyxea</taxon>
        <taxon>Plasmodiophorida</taxon>
        <taxon>Plasmodiophoridae</taxon>
        <taxon>Plasmodiophora</taxon>
    </lineage>
</organism>
<evidence type="ECO:0000256" key="4">
    <source>
        <dbReference type="ARBA" id="ARBA00022692"/>
    </source>
</evidence>
<protein>
    <submittedName>
        <fullName evidence="9">Uncharacterized protein</fullName>
    </submittedName>
</protein>
<evidence type="ECO:0000256" key="1">
    <source>
        <dbReference type="ARBA" id="ARBA00004477"/>
    </source>
</evidence>
<gene>
    <name evidence="9" type="ORF">PLBR_LOCUS2588</name>
</gene>
<dbReference type="UniPathway" id="UPA00196"/>
<proteinExistence type="predicted"/>
<evidence type="ECO:0000256" key="5">
    <source>
        <dbReference type="ARBA" id="ARBA00022824"/>
    </source>
</evidence>
<name>A0A3P3Y5B4_PLABS</name>
<evidence type="ECO:0000256" key="8">
    <source>
        <dbReference type="SAM" id="Phobius"/>
    </source>
</evidence>
<accession>A0A3P3Y5B4</accession>
<feature type="transmembrane region" description="Helical" evidence="8">
    <location>
        <begin position="385"/>
        <end position="408"/>
    </location>
</feature>
<evidence type="ECO:0000256" key="6">
    <source>
        <dbReference type="ARBA" id="ARBA00022989"/>
    </source>
</evidence>